<evidence type="ECO:0000313" key="3">
    <source>
        <dbReference type="Proteomes" id="UP000236724"/>
    </source>
</evidence>
<sequence length="628" mass="70624">MKLSRITNAASTQQTLENLLGQHRKIKQRSLSLQLDSFLQDLRQYHQETVPAFQAYRQLRQQIITQERQALRLESFKPVPLSSFVRNRLINEVYLPIIGDNFAKQMGAAGDSKRTDLMGMLLLISPPGYGKTTLMEYLAQRLGLIFMKINCPTLGHSVVSIDPQEAPNATARQELEKLNLALEMGNNVMLYLDDIQHSNPEFLQKFISMADAQRKIEGVWRGQPKTYDLRGKRFCIAMAGNPYTESGETFKIPDMLANRADIYNLGDVLSGREQAFALSYLENALTSNQVLAPLANRDPEDVYRLIRLAQGEEVPGSEFSHAYGATELNEILAVLRKLFRVQEVLLKVNQQYIASAAQANEYRTEPPFKLQGSYRNMNKLAEKVVAVMNEEELENLITDHYQGEAQTLTSGAEENLLKLAELRGIMSSAEKQRWQTIKNQFNRRQSLGDPDQDPTQQVINQLSLLGDQLKQINQTLSTTPTADSIDSTSQAEIPAAEILQPALEGVTKQLAGIQKALQQATQKSSGTQDTVALLKHFSQALKDFKPVTLSQPEPNVQVVNQLPAGMDTAVQQLVAMIDETLLPIVHSFERKSRMDLVLWNRLKEVSETLKEVQGMSAKLLKRRSNYTP</sequence>
<dbReference type="InterPro" id="IPR027417">
    <property type="entry name" value="P-loop_NTPase"/>
</dbReference>
<proteinExistence type="predicted"/>
<dbReference type="Pfam" id="PF00004">
    <property type="entry name" value="AAA"/>
    <property type="match status" value="1"/>
</dbReference>
<accession>A0A1H6F484</accession>
<dbReference type="GO" id="GO:0016887">
    <property type="term" value="F:ATP hydrolysis activity"/>
    <property type="evidence" value="ECO:0007669"/>
    <property type="project" value="InterPro"/>
</dbReference>
<protein>
    <submittedName>
        <fullName evidence="2">ATPase family associated with various cellular activities (AAA)</fullName>
    </submittedName>
</protein>
<reference evidence="2 3" key="1">
    <citation type="submission" date="2016-10" db="EMBL/GenBank/DDBJ databases">
        <authorList>
            <person name="de Groot N.N."/>
        </authorList>
    </citation>
    <scope>NUCLEOTIDE SEQUENCE [LARGE SCALE GENOMIC DNA]</scope>
    <source>
        <strain evidence="2">MBHS1</strain>
    </source>
</reference>
<dbReference type="GO" id="GO:0005524">
    <property type="term" value="F:ATP binding"/>
    <property type="evidence" value="ECO:0007669"/>
    <property type="project" value="InterPro"/>
</dbReference>
<evidence type="ECO:0000259" key="1">
    <source>
        <dbReference type="Pfam" id="PF00004"/>
    </source>
</evidence>
<feature type="domain" description="ATPase AAA-type core" evidence="1">
    <location>
        <begin position="121"/>
        <end position="170"/>
    </location>
</feature>
<dbReference type="SUPFAM" id="SSF52540">
    <property type="entry name" value="P-loop containing nucleoside triphosphate hydrolases"/>
    <property type="match status" value="1"/>
</dbReference>
<dbReference type="Proteomes" id="UP000236724">
    <property type="component" value="Unassembled WGS sequence"/>
</dbReference>
<name>A0A1H6F484_9GAMM</name>
<dbReference type="Gene3D" id="3.40.50.300">
    <property type="entry name" value="P-loop containing nucleotide triphosphate hydrolases"/>
    <property type="match status" value="1"/>
</dbReference>
<dbReference type="InterPro" id="IPR003959">
    <property type="entry name" value="ATPase_AAA_core"/>
</dbReference>
<dbReference type="AlphaFoldDB" id="A0A1H6F484"/>
<evidence type="ECO:0000313" key="2">
    <source>
        <dbReference type="EMBL" id="SEH04902.1"/>
    </source>
</evidence>
<organism evidence="2 3">
    <name type="scientific">Candidatus Venteria ishoeyi</name>
    <dbReference type="NCBI Taxonomy" id="1899563"/>
    <lineage>
        <taxon>Bacteria</taxon>
        <taxon>Pseudomonadati</taxon>
        <taxon>Pseudomonadota</taxon>
        <taxon>Gammaproteobacteria</taxon>
        <taxon>Thiotrichales</taxon>
        <taxon>Thiotrichaceae</taxon>
        <taxon>Venteria</taxon>
    </lineage>
</organism>
<dbReference type="OrthoDB" id="9814769at2"/>
<dbReference type="CDD" id="cd00009">
    <property type="entry name" value="AAA"/>
    <property type="match status" value="1"/>
</dbReference>
<dbReference type="RefSeq" id="WP_103918913.1">
    <property type="nucleotide sequence ID" value="NZ_FMSV02000129.1"/>
</dbReference>
<dbReference type="EMBL" id="FMSV02000129">
    <property type="protein sequence ID" value="SEH04902.1"/>
    <property type="molecule type" value="Genomic_DNA"/>
</dbReference>
<keyword evidence="3" id="KW-1185">Reference proteome</keyword>
<gene>
    <name evidence="2" type="ORF">MBHS_00754</name>
</gene>